<name>A0ABR1YLN8_9PEZI</name>
<protein>
    <submittedName>
        <fullName evidence="1">Uncharacterized protein</fullName>
    </submittedName>
</protein>
<proteinExistence type="predicted"/>
<comment type="caution">
    <text evidence="1">The sequence shown here is derived from an EMBL/GenBank/DDBJ whole genome shotgun (WGS) entry which is preliminary data.</text>
</comment>
<evidence type="ECO:0000313" key="1">
    <source>
        <dbReference type="EMBL" id="KAK8233416.1"/>
    </source>
</evidence>
<dbReference type="EMBL" id="JBBWRZ010000006">
    <property type="protein sequence ID" value="KAK8233416.1"/>
    <property type="molecule type" value="Genomic_DNA"/>
</dbReference>
<evidence type="ECO:0000313" key="2">
    <source>
        <dbReference type="Proteomes" id="UP001492380"/>
    </source>
</evidence>
<gene>
    <name evidence="1" type="ORF">HDK90DRAFT_265593</name>
</gene>
<reference evidence="1 2" key="1">
    <citation type="submission" date="2024-04" db="EMBL/GenBank/DDBJ databases">
        <title>Phyllosticta paracitricarpa is synonymous to the EU quarantine fungus P. citricarpa based on phylogenomic analyses.</title>
        <authorList>
            <consortium name="Lawrence Berkeley National Laboratory"/>
            <person name="Van Ingen-Buijs V.A."/>
            <person name="Van Westerhoven A.C."/>
            <person name="Haridas S."/>
            <person name="Skiadas P."/>
            <person name="Martin F."/>
            <person name="Groenewald J.Z."/>
            <person name="Crous P.W."/>
            <person name="Seidl M.F."/>
        </authorList>
    </citation>
    <scope>NUCLEOTIDE SEQUENCE [LARGE SCALE GENOMIC DNA]</scope>
    <source>
        <strain evidence="1 2">CBS 123374</strain>
    </source>
</reference>
<accession>A0ABR1YLN8</accession>
<sequence>MGGKSHCSSVRIRVTSWSSTTAAQHAPGWSIRSAIIQQHEALGLPPGPFTKLLSRNPRVCTFQKSHVEIDGRGEAKASHQTQRPAPDAAAAAVASQALGVTYMATRCDVIRVTRTSVLFAPAAAAVASAAAALHHILHTSRLSGFQSHSTSTMLFSSLHTPSRPVMSDLLYKLHVP</sequence>
<organism evidence="1 2">
    <name type="scientific">Phyllosticta capitalensis</name>
    <dbReference type="NCBI Taxonomy" id="121624"/>
    <lineage>
        <taxon>Eukaryota</taxon>
        <taxon>Fungi</taxon>
        <taxon>Dikarya</taxon>
        <taxon>Ascomycota</taxon>
        <taxon>Pezizomycotina</taxon>
        <taxon>Dothideomycetes</taxon>
        <taxon>Dothideomycetes incertae sedis</taxon>
        <taxon>Botryosphaeriales</taxon>
        <taxon>Phyllostictaceae</taxon>
        <taxon>Phyllosticta</taxon>
    </lineage>
</organism>
<dbReference type="Proteomes" id="UP001492380">
    <property type="component" value="Unassembled WGS sequence"/>
</dbReference>
<keyword evidence="2" id="KW-1185">Reference proteome</keyword>